<sequence>MKKIITLSLSAALITSAVSALPASAETAITNPSETSIPMKLAEVKDGQFNEKGEAYFTLTIEQEGYYRLVGDKTRTYETAITTDQAQLENAEFQAASKLRMLKKGTYYVKVKGLPNATYHFKFAERIFDMDKEWPASTWKSEELDFPYYTERKVTNMINLTDDKYIYFLGHTYEHSDAVEAISLKNTETGETYKVKKIASTLFTSYVPNGQYEVRLVLTDAFIKNPYVGKMRLNYKLLNHFPLNTTVSSPLKQGSLFTLTTEKDTKINFTLIDPKGKKGNNQRFSLYDEQHRLVKRVHIPLNESSRSFTYTVKKGHYNLAISNNLELNTSTETGANLTSKFKLKNNSLVYRTNEKIVKGYQVYKEKLYKDGKLTTGRIKYGKAPNMKLYRNGIIEKGLYITKDYKYAFKDGVLIKGTYKQESQTGLDLIFKDGILSHYIELKNDGPSDKEEPKLYDNGKPYKGNYVLSSYQYQPYDEPTSSYLRLFINGKLATGYKKAMYKGETYLFKNGVAGDGEYGYLPFYYNGKVYVAGKPSSKYVTIDDKLYYKHKLFTGEKGDRYYKDGIHHYYLVTKKYEDKIQEATALKMQIGQQSNEVVATLLKEKVAEVLSYLDNKKGRIYDDYGHTEYDDVGSAKYETPLNIPYTIKKQLEEIDSITKQLDGAAEETHILLQQRIKDTYKQFDLYYEDGALLDGEYEGNLYKEGKLLGALLNIAYHKTGTSFLNYDYKRIVSQKDELAIKAQLQDYIDAATKQLQAANTILKASQDPDYPKVNLYTDSATKEINNSLSTFRFIKNIMNSYEATANLTNLQEAMTEGFTLIGENITFNEVDSEAVYQDIKLLEVQDGTFDDKGYAYFKVNLTEPAGNYTFAGNNDINSYTIFAASTPNKLNISQQLGGKELRYLEKGTHYIAVKGQPNDRYHFKIQRRTYNVETMRTLTPALREFDRVNVAKVPIYQTNQPSVPMQLTTNQYIQFLALPSDYRKVFDTLEVINALELKNEQTGQTYTAKKLSAYRFALFAPNGTYRVSLKSARPSIGQHVALRYFLSPTLELNKPFSSSDGVRNKFTFIADKEMKMQFTLSDEYTSSEDQTFKLYNAHDELVKKMTLKKGEKTRIFTFNVKKGNYYARLDGNRVHVTATAK</sequence>
<keyword evidence="3" id="KW-1185">Reference proteome</keyword>
<accession>A0ABW5Y3D9</accession>
<comment type="caution">
    <text evidence="2">The sequence shown here is derived from an EMBL/GenBank/DDBJ whole genome shotgun (WGS) entry which is preliminary data.</text>
</comment>
<protein>
    <submittedName>
        <fullName evidence="2">Uncharacterized protein</fullName>
    </submittedName>
</protein>
<name>A0ABW5Y3D9_9BACL</name>
<proteinExistence type="predicted"/>
<dbReference type="EMBL" id="JBHUOR010000128">
    <property type="protein sequence ID" value="MFD2869816.1"/>
    <property type="molecule type" value="Genomic_DNA"/>
</dbReference>
<evidence type="ECO:0000256" key="1">
    <source>
        <dbReference type="SAM" id="SignalP"/>
    </source>
</evidence>
<dbReference type="Proteomes" id="UP001597568">
    <property type="component" value="Unassembled WGS sequence"/>
</dbReference>
<evidence type="ECO:0000313" key="2">
    <source>
        <dbReference type="EMBL" id="MFD2869816.1"/>
    </source>
</evidence>
<feature type="chain" id="PRO_5046166083" evidence="1">
    <location>
        <begin position="26"/>
        <end position="1140"/>
    </location>
</feature>
<dbReference type="RefSeq" id="WP_380148423.1">
    <property type="nucleotide sequence ID" value="NZ_JBHUOR010000128.1"/>
</dbReference>
<keyword evidence="1" id="KW-0732">Signal</keyword>
<organism evidence="2 3">
    <name type="scientific">Kurthia populi</name>
    <dbReference type="NCBI Taxonomy" id="1562132"/>
    <lineage>
        <taxon>Bacteria</taxon>
        <taxon>Bacillati</taxon>
        <taxon>Bacillota</taxon>
        <taxon>Bacilli</taxon>
        <taxon>Bacillales</taxon>
        <taxon>Caryophanaceae</taxon>
        <taxon>Kurthia</taxon>
    </lineage>
</organism>
<gene>
    <name evidence="2" type="ORF">ACFSY7_15090</name>
</gene>
<reference evidence="3" key="1">
    <citation type="journal article" date="2019" name="Int. J. Syst. Evol. Microbiol.">
        <title>The Global Catalogue of Microorganisms (GCM) 10K type strain sequencing project: providing services to taxonomists for standard genome sequencing and annotation.</title>
        <authorList>
            <consortium name="The Broad Institute Genomics Platform"/>
            <consortium name="The Broad Institute Genome Sequencing Center for Infectious Disease"/>
            <person name="Wu L."/>
            <person name="Ma J."/>
        </authorList>
    </citation>
    <scope>NUCLEOTIDE SEQUENCE [LARGE SCALE GENOMIC DNA]</scope>
    <source>
        <strain evidence="3">KCTC 33522</strain>
    </source>
</reference>
<evidence type="ECO:0000313" key="3">
    <source>
        <dbReference type="Proteomes" id="UP001597568"/>
    </source>
</evidence>
<feature type="signal peptide" evidence="1">
    <location>
        <begin position="1"/>
        <end position="25"/>
    </location>
</feature>